<name>A0A1I4W8V8_9FLAO</name>
<gene>
    <name evidence="1" type="ORF">SAMN05444143_10664</name>
</gene>
<dbReference type="EMBL" id="FOUT01000006">
    <property type="protein sequence ID" value="SFN09419.1"/>
    <property type="molecule type" value="Genomic_DNA"/>
</dbReference>
<dbReference type="Proteomes" id="UP000182961">
    <property type="component" value="Unassembled WGS sequence"/>
</dbReference>
<evidence type="ECO:0000313" key="1">
    <source>
        <dbReference type="EMBL" id="SFN09419.1"/>
    </source>
</evidence>
<protein>
    <submittedName>
        <fullName evidence="1">Uncharacterized protein</fullName>
    </submittedName>
</protein>
<accession>A0A1I4W8V8</accession>
<proteinExistence type="predicted"/>
<keyword evidence="2" id="KW-1185">Reference proteome</keyword>
<sequence>MEGPKPINTLAFTTFVPSMALYKITTTWKILKIRIKIGLFVQIVMEKGKKVEELVKKIAWRSRLP</sequence>
<organism evidence="1 2">
    <name type="scientific">Flavobacterium succinicans</name>
    <dbReference type="NCBI Taxonomy" id="29536"/>
    <lineage>
        <taxon>Bacteria</taxon>
        <taxon>Pseudomonadati</taxon>
        <taxon>Bacteroidota</taxon>
        <taxon>Flavobacteriia</taxon>
        <taxon>Flavobacteriales</taxon>
        <taxon>Flavobacteriaceae</taxon>
        <taxon>Flavobacterium</taxon>
    </lineage>
</organism>
<reference evidence="2" key="1">
    <citation type="submission" date="2016-10" db="EMBL/GenBank/DDBJ databases">
        <authorList>
            <person name="Varghese N."/>
            <person name="Submissions S."/>
        </authorList>
    </citation>
    <scope>NUCLEOTIDE SEQUENCE [LARGE SCALE GENOMIC DNA]</scope>
    <source>
        <strain evidence="2">DSM 4002</strain>
    </source>
</reference>
<dbReference type="AlphaFoldDB" id="A0A1I4W8V8"/>
<evidence type="ECO:0000313" key="2">
    <source>
        <dbReference type="Proteomes" id="UP000182961"/>
    </source>
</evidence>